<dbReference type="Proteomes" id="UP000265520">
    <property type="component" value="Unassembled WGS sequence"/>
</dbReference>
<dbReference type="PANTHER" id="PTHR36617">
    <property type="entry name" value="PROTEIN, PUTATIVE-RELATED"/>
    <property type="match status" value="1"/>
</dbReference>
<sequence>QREAWVWRQQLRAWEEEQLGECQTLLLDFSFQDLSSDRWQWKPDLDKGYTVRSAYQLLTSQDAVTMDAAASLIWHPQVPLKVSIFAWRLLRDRLPTKVNLGSRGILAVADHLCVSGCGAVESAHHLFLSCSTFGSLWSLVSSWIGSSAVTAQTLSDHFIQFTISAGGHRARRSFMQLIW</sequence>
<comment type="caution">
    <text evidence="2">The sequence shown here is derived from an EMBL/GenBank/DDBJ whole genome shotgun (WGS) entry which is preliminary data.</text>
</comment>
<dbReference type="AlphaFoldDB" id="A0A392QS54"/>
<accession>A0A392QS54</accession>
<feature type="domain" description="Reverse transcriptase zinc-binding" evidence="1">
    <location>
        <begin position="49"/>
        <end position="137"/>
    </location>
</feature>
<dbReference type="PANTHER" id="PTHR36617:SF5">
    <property type="entry name" value="OS05G0421675 PROTEIN"/>
    <property type="match status" value="1"/>
</dbReference>
<proteinExistence type="predicted"/>
<dbReference type="InterPro" id="IPR026960">
    <property type="entry name" value="RVT-Znf"/>
</dbReference>
<organism evidence="2 3">
    <name type="scientific">Trifolium medium</name>
    <dbReference type="NCBI Taxonomy" id="97028"/>
    <lineage>
        <taxon>Eukaryota</taxon>
        <taxon>Viridiplantae</taxon>
        <taxon>Streptophyta</taxon>
        <taxon>Embryophyta</taxon>
        <taxon>Tracheophyta</taxon>
        <taxon>Spermatophyta</taxon>
        <taxon>Magnoliopsida</taxon>
        <taxon>eudicotyledons</taxon>
        <taxon>Gunneridae</taxon>
        <taxon>Pentapetalae</taxon>
        <taxon>rosids</taxon>
        <taxon>fabids</taxon>
        <taxon>Fabales</taxon>
        <taxon>Fabaceae</taxon>
        <taxon>Papilionoideae</taxon>
        <taxon>50 kb inversion clade</taxon>
        <taxon>NPAAA clade</taxon>
        <taxon>Hologalegina</taxon>
        <taxon>IRL clade</taxon>
        <taxon>Trifolieae</taxon>
        <taxon>Trifolium</taxon>
    </lineage>
</organism>
<keyword evidence="2" id="KW-0413">Isomerase</keyword>
<keyword evidence="3" id="KW-1185">Reference proteome</keyword>
<reference evidence="2 3" key="1">
    <citation type="journal article" date="2018" name="Front. Plant Sci.">
        <title>Red Clover (Trifolium pratense) and Zigzag Clover (T. medium) - A Picture of Genomic Similarities and Differences.</title>
        <authorList>
            <person name="Dluhosova J."/>
            <person name="Istvanek J."/>
            <person name="Nedelnik J."/>
            <person name="Repkova J."/>
        </authorList>
    </citation>
    <scope>NUCLEOTIDE SEQUENCE [LARGE SCALE GENOMIC DNA]</scope>
    <source>
        <strain evidence="3">cv. 10/8</strain>
        <tissue evidence="2">Leaf</tissue>
    </source>
</reference>
<feature type="non-terminal residue" evidence="2">
    <location>
        <position position="179"/>
    </location>
</feature>
<dbReference type="Pfam" id="PF13966">
    <property type="entry name" value="zf-RVT"/>
    <property type="match status" value="1"/>
</dbReference>
<evidence type="ECO:0000259" key="1">
    <source>
        <dbReference type="Pfam" id="PF13966"/>
    </source>
</evidence>
<evidence type="ECO:0000313" key="2">
    <source>
        <dbReference type="EMBL" id="MCI26346.1"/>
    </source>
</evidence>
<feature type="non-terminal residue" evidence="2">
    <location>
        <position position="1"/>
    </location>
</feature>
<dbReference type="EMBL" id="LXQA010152690">
    <property type="protein sequence ID" value="MCI26346.1"/>
    <property type="molecule type" value="Genomic_DNA"/>
</dbReference>
<dbReference type="GO" id="GO:0016853">
    <property type="term" value="F:isomerase activity"/>
    <property type="evidence" value="ECO:0007669"/>
    <property type="project" value="UniProtKB-KW"/>
</dbReference>
<protein>
    <submittedName>
        <fullName evidence="2">70 kDa peptidyl-prolyl isomerase</fullName>
    </submittedName>
</protein>
<evidence type="ECO:0000313" key="3">
    <source>
        <dbReference type="Proteomes" id="UP000265520"/>
    </source>
</evidence>
<name>A0A392QS54_9FABA</name>